<accession>A0ABS0FAY5</accession>
<dbReference type="Gene3D" id="3.40.50.300">
    <property type="entry name" value="P-loop containing nucleotide triphosphate hydrolases"/>
    <property type="match status" value="1"/>
</dbReference>
<evidence type="ECO:0000313" key="3">
    <source>
        <dbReference type="Proteomes" id="UP000660070"/>
    </source>
</evidence>
<keyword evidence="3" id="KW-1185">Reference proteome</keyword>
<evidence type="ECO:0000313" key="2">
    <source>
        <dbReference type="EMBL" id="MBF8456882.1"/>
    </source>
</evidence>
<comment type="caution">
    <text evidence="2">The sequence shown here is derived from an EMBL/GenBank/DDBJ whole genome shotgun (WGS) entry which is preliminary data.</text>
</comment>
<feature type="domain" description="Sigma-54 factor interaction" evidence="1">
    <location>
        <begin position="167"/>
        <end position="224"/>
    </location>
</feature>
<name>A0ABS0FAY5_9FLAO</name>
<protein>
    <submittedName>
        <fullName evidence="2">Sigma 54-interacting transcriptional regulator</fullName>
    </submittedName>
</protein>
<proteinExistence type="predicted"/>
<dbReference type="InterPro" id="IPR002078">
    <property type="entry name" value="Sigma_54_int"/>
</dbReference>
<dbReference type="EMBL" id="JADPVI010000001">
    <property type="protein sequence ID" value="MBF8456882.1"/>
    <property type="molecule type" value="Genomic_DNA"/>
</dbReference>
<reference evidence="2 3" key="1">
    <citation type="submission" date="2020-11" db="EMBL/GenBank/DDBJ databases">
        <title>Kaistella gelatinilytica sp. nov., a flavobacterium isolated from Antarctic Soil.</title>
        <authorList>
            <person name="Li J."/>
        </authorList>
    </citation>
    <scope>NUCLEOTIDE SEQUENCE [LARGE SCALE GENOMIC DNA]</scope>
    <source>
        <strain evidence="2 3">G5-32</strain>
    </source>
</reference>
<organism evidence="2 3">
    <name type="scientific">Kaistella gelatinilytica</name>
    <dbReference type="NCBI Taxonomy" id="2787636"/>
    <lineage>
        <taxon>Bacteria</taxon>
        <taxon>Pseudomonadati</taxon>
        <taxon>Bacteroidota</taxon>
        <taxon>Flavobacteriia</taxon>
        <taxon>Flavobacteriales</taxon>
        <taxon>Weeksellaceae</taxon>
        <taxon>Chryseobacterium group</taxon>
        <taxon>Kaistella</taxon>
    </lineage>
</organism>
<dbReference type="RefSeq" id="WP_196079372.1">
    <property type="nucleotide sequence ID" value="NZ_JADPVI010000001.1"/>
</dbReference>
<dbReference type="SUPFAM" id="SSF52540">
    <property type="entry name" value="P-loop containing nucleoside triphosphate hydrolases"/>
    <property type="match status" value="1"/>
</dbReference>
<sequence>MKKDITFKELKDSGYIDKSINEEIQANLIAKIKAKDPVFEGLWGYEDTVVPQLKKAILAGHHINLLGLRGQAKTKIARSMVSLLDEYMPIVKGSEINDSPFHPISKYSRDLIEENGDETMISWVHRSNRFFEKLATPDVNVADLIGDIDPIKAATLKLPYSDERVLHYGMIPRANRCIFVLNELPDLQARIQVSLFNILQEGDIQIRGFQLRMPLDIQFVFTANPEDYTNRGSIVTPLKDRIGSQIFTHYPKTIALAKQITEQEAKVSTEDKAQIEVPNLAKDLLEEVAFAARDSEYVDAKSGVSARLTISAMENLMAAAKLRLIESDSKKTSVRLSDFMSIIPSITGKIELVYEGEQEGADHVAKILIDKAVMTQFESIFPKISKLEKEGRKNAYTDVINWFDKGVIELNYEDTDEEYFKKLKKITPLGDVVEEYASELSKADKNFCKELILWALTISKKLDKSESDNTFTFDSAGIGKYYSN</sequence>
<dbReference type="PANTHER" id="PTHR30267:SF2">
    <property type="entry name" value="PROTEIN PRKA"/>
    <property type="match status" value="1"/>
</dbReference>
<dbReference type="Pfam" id="PF00158">
    <property type="entry name" value="Sigma54_activat"/>
    <property type="match status" value="1"/>
</dbReference>
<dbReference type="PANTHER" id="PTHR30267">
    <property type="entry name" value="PROTEIN KINASE PRKA"/>
    <property type="match status" value="1"/>
</dbReference>
<dbReference type="InterPro" id="IPR027417">
    <property type="entry name" value="P-loop_NTPase"/>
</dbReference>
<gene>
    <name evidence="2" type="ORF">IV494_06765</name>
</gene>
<evidence type="ECO:0000259" key="1">
    <source>
        <dbReference type="Pfam" id="PF00158"/>
    </source>
</evidence>
<dbReference type="Proteomes" id="UP000660070">
    <property type="component" value="Unassembled WGS sequence"/>
</dbReference>